<name>A0A4Q9PLD6_9APHY</name>
<organism evidence="1 2">
    <name type="scientific">Dichomitus squalens</name>
    <dbReference type="NCBI Taxonomy" id="114155"/>
    <lineage>
        <taxon>Eukaryota</taxon>
        <taxon>Fungi</taxon>
        <taxon>Dikarya</taxon>
        <taxon>Basidiomycota</taxon>
        <taxon>Agaricomycotina</taxon>
        <taxon>Agaricomycetes</taxon>
        <taxon>Polyporales</taxon>
        <taxon>Polyporaceae</taxon>
        <taxon>Dichomitus</taxon>
    </lineage>
</organism>
<sequence>MLVKLDVTASAEGAPSATLIKLVATCSGETVTGRDVVIVVATAAEGTPLATEVRLAVRSSSSLTTAVLVGRGMEVVTVEIASSSTDGALTGTEAKLDVSARLLRGTEVEIDVTAATASTDWLAGMDGIAVVTSAGEGTSVSTVMKLEVTSAGEIVGAEVTLEVASNLSPGMAVDKRSAVADSMGAEETTEVGRGSVAAAAVTTGEELAARTTVVGGASMVDVRVATSFASTSWNGAARAAAKGPVSHDIQQKRILTRTMAHEESKKNEVEHVHHLSRGIA</sequence>
<reference evidence="1 2" key="1">
    <citation type="submission" date="2019-01" db="EMBL/GenBank/DDBJ databases">
        <title>Draft genome sequences of three monokaryotic isolates of the white-rot basidiomycete fungus Dichomitus squalens.</title>
        <authorList>
            <consortium name="DOE Joint Genome Institute"/>
            <person name="Lopez S.C."/>
            <person name="Andreopoulos B."/>
            <person name="Pangilinan J."/>
            <person name="Lipzen A."/>
            <person name="Riley R."/>
            <person name="Ahrendt S."/>
            <person name="Ng V."/>
            <person name="Barry K."/>
            <person name="Daum C."/>
            <person name="Grigoriev I.V."/>
            <person name="Hilden K.S."/>
            <person name="Makela M.R."/>
            <person name="de Vries R.P."/>
        </authorList>
    </citation>
    <scope>NUCLEOTIDE SEQUENCE [LARGE SCALE GENOMIC DNA]</scope>
    <source>
        <strain evidence="1 2">CBS 464.89</strain>
    </source>
</reference>
<protein>
    <submittedName>
        <fullName evidence="1">Uncharacterized protein</fullName>
    </submittedName>
</protein>
<gene>
    <name evidence="1" type="ORF">BD310DRAFT_951083</name>
</gene>
<accession>A0A4Q9PLD6</accession>
<dbReference type="Proteomes" id="UP000292082">
    <property type="component" value="Unassembled WGS sequence"/>
</dbReference>
<proteinExistence type="predicted"/>
<dbReference type="EMBL" id="ML145178">
    <property type="protein sequence ID" value="TBU54936.1"/>
    <property type="molecule type" value="Genomic_DNA"/>
</dbReference>
<keyword evidence="2" id="KW-1185">Reference proteome</keyword>
<evidence type="ECO:0000313" key="2">
    <source>
        <dbReference type="Proteomes" id="UP000292082"/>
    </source>
</evidence>
<evidence type="ECO:0000313" key="1">
    <source>
        <dbReference type="EMBL" id="TBU54936.1"/>
    </source>
</evidence>
<dbReference type="AlphaFoldDB" id="A0A4Q9PLD6"/>